<dbReference type="RefSeq" id="WP_133640420.1">
    <property type="nucleotide sequence ID" value="NZ_SNZV01000005.1"/>
</dbReference>
<dbReference type="AlphaFoldDB" id="A0A4R7D080"/>
<evidence type="ECO:0000313" key="4">
    <source>
        <dbReference type="Proteomes" id="UP000294752"/>
    </source>
</evidence>
<evidence type="ECO:0000259" key="2">
    <source>
        <dbReference type="PROSITE" id="PS51819"/>
    </source>
</evidence>
<dbReference type="EMBL" id="SNZV01000005">
    <property type="protein sequence ID" value="TDS12895.1"/>
    <property type="molecule type" value="Genomic_DNA"/>
</dbReference>
<accession>A0A4R7D080</accession>
<reference evidence="3 4" key="1">
    <citation type="submission" date="2019-03" db="EMBL/GenBank/DDBJ databases">
        <title>Genomic Encyclopedia of Type Strains, Phase III (KMG-III): the genomes of soil and plant-associated and newly described type strains.</title>
        <authorList>
            <person name="Whitman W."/>
        </authorList>
    </citation>
    <scope>NUCLEOTIDE SEQUENCE [LARGE SCALE GENOMIC DNA]</scope>
    <source>
        <strain evidence="3 4">CGMCC 1.12801</strain>
    </source>
</reference>
<dbReference type="SUPFAM" id="SSF54593">
    <property type="entry name" value="Glyoxalase/Bleomycin resistance protein/Dihydroxybiphenyl dioxygenase"/>
    <property type="match status" value="1"/>
</dbReference>
<dbReference type="InterPro" id="IPR037523">
    <property type="entry name" value="VOC_core"/>
</dbReference>
<protein>
    <submittedName>
        <fullName evidence="3">Glyoxylase I family protein</fullName>
    </submittedName>
</protein>
<sequence>MSLRLKGVHHIAIICKDYTKSLFFYRDILGLELLSETYRAERQSYKADLALNGRYVIELFSFPSPPARPSYPESAGLRHLAFAVDDVDLTIRTLEGFGVLCETVRIDPLTAKKFTFAADPDELPIEFYEV</sequence>
<keyword evidence="1" id="KW-0479">Metal-binding</keyword>
<dbReference type="OrthoDB" id="9795618at2"/>
<organism evidence="3 4">
    <name type="scientific">Sphingobacterium paludis</name>
    <dbReference type="NCBI Taxonomy" id="1476465"/>
    <lineage>
        <taxon>Bacteria</taxon>
        <taxon>Pseudomonadati</taxon>
        <taxon>Bacteroidota</taxon>
        <taxon>Sphingobacteriia</taxon>
        <taxon>Sphingobacteriales</taxon>
        <taxon>Sphingobacteriaceae</taxon>
        <taxon>Sphingobacterium</taxon>
    </lineage>
</organism>
<gene>
    <name evidence="3" type="ORF">B0I21_10526</name>
</gene>
<dbReference type="InterPro" id="IPR029068">
    <property type="entry name" value="Glyas_Bleomycin-R_OHBP_Dase"/>
</dbReference>
<comment type="caution">
    <text evidence="3">The sequence shown here is derived from an EMBL/GenBank/DDBJ whole genome shotgun (WGS) entry which is preliminary data.</text>
</comment>
<dbReference type="PROSITE" id="PS51819">
    <property type="entry name" value="VOC"/>
    <property type="match status" value="1"/>
</dbReference>
<dbReference type="CDD" id="cd08352">
    <property type="entry name" value="VOC_Bs_YwkD_like"/>
    <property type="match status" value="1"/>
</dbReference>
<dbReference type="GO" id="GO:0046872">
    <property type="term" value="F:metal ion binding"/>
    <property type="evidence" value="ECO:0007669"/>
    <property type="project" value="UniProtKB-KW"/>
</dbReference>
<dbReference type="PANTHER" id="PTHR36113">
    <property type="entry name" value="LYASE, PUTATIVE-RELATED-RELATED"/>
    <property type="match status" value="1"/>
</dbReference>
<dbReference type="InterPro" id="IPR051332">
    <property type="entry name" value="Fosfomycin_Res_Enzymes"/>
</dbReference>
<feature type="domain" description="VOC" evidence="2">
    <location>
        <begin position="7"/>
        <end position="130"/>
    </location>
</feature>
<dbReference type="Proteomes" id="UP000294752">
    <property type="component" value="Unassembled WGS sequence"/>
</dbReference>
<dbReference type="NCBIfam" id="NF008551">
    <property type="entry name" value="PRK11478.1"/>
    <property type="match status" value="1"/>
</dbReference>
<keyword evidence="4" id="KW-1185">Reference proteome</keyword>
<dbReference type="InterPro" id="IPR037478">
    <property type="entry name" value="YwkD-like_dom"/>
</dbReference>
<name>A0A4R7D080_9SPHI</name>
<evidence type="ECO:0000256" key="1">
    <source>
        <dbReference type="ARBA" id="ARBA00022723"/>
    </source>
</evidence>
<proteinExistence type="predicted"/>
<dbReference type="Pfam" id="PF00903">
    <property type="entry name" value="Glyoxalase"/>
    <property type="match status" value="1"/>
</dbReference>
<evidence type="ECO:0000313" key="3">
    <source>
        <dbReference type="EMBL" id="TDS12895.1"/>
    </source>
</evidence>
<dbReference type="InterPro" id="IPR004360">
    <property type="entry name" value="Glyas_Fos-R_dOase_dom"/>
</dbReference>
<dbReference type="PANTHER" id="PTHR36113:SF6">
    <property type="entry name" value="FOSFOMYCIN RESISTANCE PROTEIN FOSX"/>
    <property type="match status" value="1"/>
</dbReference>
<dbReference type="Gene3D" id="3.10.180.10">
    <property type="entry name" value="2,3-Dihydroxybiphenyl 1,2-Dioxygenase, domain 1"/>
    <property type="match status" value="1"/>
</dbReference>